<dbReference type="InParanoid" id="G0PA07"/>
<dbReference type="AlphaFoldDB" id="G0PA07"/>
<evidence type="ECO:0000313" key="2">
    <source>
        <dbReference type="EMBL" id="EGT48804.1"/>
    </source>
</evidence>
<sequence length="118" mass="11933">MPPKKLNKKATQAAQAAAAPAPPTQPAAVAADALAPVAATTSTVKKGTKRGEAALLSITSKGFEALPGRSTKRAAADGPKPYKISRIQSGTKAKKGGQGTKNPKKSKASNAKKSSNKK</sequence>
<protein>
    <submittedName>
        <fullName evidence="2">Uncharacterized protein</fullName>
    </submittedName>
</protein>
<feature type="compositionally biased region" description="Low complexity" evidence="1">
    <location>
        <begin position="108"/>
        <end position="118"/>
    </location>
</feature>
<accession>G0PA07</accession>
<name>G0PA07_CAEBE</name>
<organism evidence="3">
    <name type="scientific">Caenorhabditis brenneri</name>
    <name type="common">Nematode worm</name>
    <dbReference type="NCBI Taxonomy" id="135651"/>
    <lineage>
        <taxon>Eukaryota</taxon>
        <taxon>Metazoa</taxon>
        <taxon>Ecdysozoa</taxon>
        <taxon>Nematoda</taxon>
        <taxon>Chromadorea</taxon>
        <taxon>Rhabditida</taxon>
        <taxon>Rhabditina</taxon>
        <taxon>Rhabditomorpha</taxon>
        <taxon>Rhabditoidea</taxon>
        <taxon>Rhabditidae</taxon>
        <taxon>Peloderinae</taxon>
        <taxon>Caenorhabditis</taxon>
    </lineage>
</organism>
<reference evidence="3" key="1">
    <citation type="submission" date="2011-07" db="EMBL/GenBank/DDBJ databases">
        <authorList>
            <consortium name="Caenorhabditis brenneri Sequencing and Analysis Consortium"/>
            <person name="Wilson R.K."/>
        </authorList>
    </citation>
    <scope>NUCLEOTIDE SEQUENCE [LARGE SCALE GENOMIC DNA]</scope>
    <source>
        <strain evidence="3">PB2801</strain>
    </source>
</reference>
<keyword evidence="3" id="KW-1185">Reference proteome</keyword>
<feature type="region of interest" description="Disordered" evidence="1">
    <location>
        <begin position="1"/>
        <end position="25"/>
    </location>
</feature>
<feature type="region of interest" description="Disordered" evidence="1">
    <location>
        <begin position="68"/>
        <end position="118"/>
    </location>
</feature>
<dbReference type="HOGENOM" id="CLU_2099016_0_0_1"/>
<gene>
    <name evidence="2" type="ORF">CAEBREN_13403</name>
</gene>
<dbReference type="EMBL" id="GL380162">
    <property type="protein sequence ID" value="EGT48804.1"/>
    <property type="molecule type" value="Genomic_DNA"/>
</dbReference>
<evidence type="ECO:0000256" key="1">
    <source>
        <dbReference type="SAM" id="MobiDB-lite"/>
    </source>
</evidence>
<proteinExistence type="predicted"/>
<evidence type="ECO:0000313" key="3">
    <source>
        <dbReference type="Proteomes" id="UP000008068"/>
    </source>
</evidence>
<feature type="compositionally biased region" description="Low complexity" evidence="1">
    <location>
        <begin position="10"/>
        <end position="19"/>
    </location>
</feature>
<dbReference type="Proteomes" id="UP000008068">
    <property type="component" value="Unassembled WGS sequence"/>
</dbReference>